<feature type="repeat" description="PPR" evidence="2">
    <location>
        <begin position="22"/>
        <end position="56"/>
    </location>
</feature>
<keyword evidence="4" id="KW-1185">Reference proteome</keyword>
<proteinExistence type="predicted"/>
<dbReference type="NCBIfam" id="TIGR00756">
    <property type="entry name" value="PPR"/>
    <property type="match status" value="1"/>
</dbReference>
<dbReference type="GO" id="GO:0099402">
    <property type="term" value="P:plant organ development"/>
    <property type="evidence" value="ECO:0007669"/>
    <property type="project" value="UniProtKB-ARBA"/>
</dbReference>
<name>A0AA88VVG6_9ASTE</name>
<protein>
    <recommendedName>
        <fullName evidence="5">Pentatricopeptide repeat-containing protein</fullName>
    </recommendedName>
</protein>
<dbReference type="Pfam" id="PF20431">
    <property type="entry name" value="E_motif"/>
    <property type="match status" value="1"/>
</dbReference>
<dbReference type="SUPFAM" id="SSF48452">
    <property type="entry name" value="TPR-like"/>
    <property type="match status" value="1"/>
</dbReference>
<dbReference type="Pfam" id="PF01535">
    <property type="entry name" value="PPR"/>
    <property type="match status" value="1"/>
</dbReference>
<dbReference type="GO" id="GO:0003723">
    <property type="term" value="F:RNA binding"/>
    <property type="evidence" value="ECO:0007669"/>
    <property type="project" value="InterPro"/>
</dbReference>
<comment type="caution">
    <text evidence="3">The sequence shown here is derived from an EMBL/GenBank/DDBJ whole genome shotgun (WGS) entry which is preliminary data.</text>
</comment>
<evidence type="ECO:0000256" key="1">
    <source>
        <dbReference type="ARBA" id="ARBA00022737"/>
    </source>
</evidence>
<sequence length="273" mass="30340">MYAKCGILDYAYRAFESIDKPDSVAWTALIAGCAYHGNASKALSLFKRMLASGARPNAITFVAVFNACSHSGLISEAKQFLETMSSKYGVDPTIDHYDCMIDIYSRAGQLDEAFVLMKTKPFEPDVMSWKSLLGGCSIHRNFELGKVAAEKLLELDPQDTAAYILLFNLHASSGNWQEAANVRKLMAERDLRKEDVNWLLEIPIDFITSDQGNALVDEDFRVLASFALFQTLLWPAGDIFGVKDAALVSSQCKGEWKGAEIGAKCKWRPDFPR</sequence>
<dbReference type="Pfam" id="PF13041">
    <property type="entry name" value="PPR_2"/>
    <property type="match status" value="1"/>
</dbReference>
<dbReference type="InterPro" id="IPR011990">
    <property type="entry name" value="TPR-like_helical_dom_sf"/>
</dbReference>
<dbReference type="PANTHER" id="PTHR47926">
    <property type="entry name" value="PENTATRICOPEPTIDE REPEAT-CONTAINING PROTEIN"/>
    <property type="match status" value="1"/>
</dbReference>
<reference evidence="3" key="1">
    <citation type="submission" date="2022-12" db="EMBL/GenBank/DDBJ databases">
        <title>Draft genome assemblies for two species of Escallonia (Escalloniales).</title>
        <authorList>
            <person name="Chanderbali A."/>
            <person name="Dervinis C."/>
            <person name="Anghel I."/>
            <person name="Soltis D."/>
            <person name="Soltis P."/>
            <person name="Zapata F."/>
        </authorList>
    </citation>
    <scope>NUCLEOTIDE SEQUENCE</scope>
    <source>
        <strain evidence="3">UCBG64.0493</strain>
        <tissue evidence="3">Leaf</tissue>
    </source>
</reference>
<evidence type="ECO:0000313" key="3">
    <source>
        <dbReference type="EMBL" id="KAK3016266.1"/>
    </source>
</evidence>
<dbReference type="FunFam" id="1.25.40.10:FF:000158">
    <property type="entry name" value="pentatricopeptide repeat-containing protein At2g33680"/>
    <property type="match status" value="1"/>
</dbReference>
<dbReference type="PROSITE" id="PS51375">
    <property type="entry name" value="PPR"/>
    <property type="match status" value="1"/>
</dbReference>
<organism evidence="3 4">
    <name type="scientific">Escallonia herrerae</name>
    <dbReference type="NCBI Taxonomy" id="1293975"/>
    <lineage>
        <taxon>Eukaryota</taxon>
        <taxon>Viridiplantae</taxon>
        <taxon>Streptophyta</taxon>
        <taxon>Embryophyta</taxon>
        <taxon>Tracheophyta</taxon>
        <taxon>Spermatophyta</taxon>
        <taxon>Magnoliopsida</taxon>
        <taxon>eudicotyledons</taxon>
        <taxon>Gunneridae</taxon>
        <taxon>Pentapetalae</taxon>
        <taxon>asterids</taxon>
        <taxon>campanulids</taxon>
        <taxon>Escalloniales</taxon>
        <taxon>Escalloniaceae</taxon>
        <taxon>Escallonia</taxon>
    </lineage>
</organism>
<evidence type="ECO:0000256" key="2">
    <source>
        <dbReference type="PROSITE-ProRule" id="PRU00708"/>
    </source>
</evidence>
<accession>A0AA88VVG6</accession>
<dbReference type="Proteomes" id="UP001188597">
    <property type="component" value="Unassembled WGS sequence"/>
</dbReference>
<dbReference type="PROSITE" id="PS51257">
    <property type="entry name" value="PROKAR_LIPOPROTEIN"/>
    <property type="match status" value="1"/>
</dbReference>
<gene>
    <name evidence="3" type="ORF">RJ639_006097</name>
</gene>
<dbReference type="GO" id="GO:0009451">
    <property type="term" value="P:RNA modification"/>
    <property type="evidence" value="ECO:0007669"/>
    <property type="project" value="InterPro"/>
</dbReference>
<dbReference type="AlphaFoldDB" id="A0AA88VVG6"/>
<dbReference type="InterPro" id="IPR002885">
    <property type="entry name" value="PPR_rpt"/>
</dbReference>
<dbReference type="InterPro" id="IPR046848">
    <property type="entry name" value="E_motif"/>
</dbReference>
<dbReference type="Gene3D" id="1.25.40.10">
    <property type="entry name" value="Tetratricopeptide repeat domain"/>
    <property type="match status" value="1"/>
</dbReference>
<evidence type="ECO:0008006" key="5">
    <source>
        <dbReference type="Google" id="ProtNLM"/>
    </source>
</evidence>
<keyword evidence="1" id="KW-0677">Repeat</keyword>
<evidence type="ECO:0000313" key="4">
    <source>
        <dbReference type="Proteomes" id="UP001188597"/>
    </source>
</evidence>
<dbReference type="PANTHER" id="PTHR47926:SF378">
    <property type="entry name" value="PENTATRICOPEPTIDE REPEAT (PPR) SUPERFAMILY PROTEIN"/>
    <property type="match status" value="1"/>
</dbReference>
<dbReference type="InterPro" id="IPR046960">
    <property type="entry name" value="PPR_At4g14850-like_plant"/>
</dbReference>
<dbReference type="EMBL" id="JAVXUP010001078">
    <property type="protein sequence ID" value="KAK3016266.1"/>
    <property type="molecule type" value="Genomic_DNA"/>
</dbReference>